<geneLocation type="plasmid" evidence="6">
    <name>II</name>
</geneLocation>
<dbReference type="PANTHER" id="PTHR43537:SF5">
    <property type="entry name" value="UXU OPERON TRANSCRIPTIONAL REGULATOR"/>
    <property type="match status" value="1"/>
</dbReference>
<dbReference type="PRINTS" id="PR00035">
    <property type="entry name" value="HTHGNTR"/>
</dbReference>
<dbReference type="PROSITE" id="PS50949">
    <property type="entry name" value="HTH_GNTR"/>
    <property type="match status" value="1"/>
</dbReference>
<evidence type="ECO:0000313" key="5">
    <source>
        <dbReference type="EMBL" id="CDN51056.1"/>
    </source>
</evidence>
<dbReference type="GO" id="GO:0003677">
    <property type="term" value="F:DNA binding"/>
    <property type="evidence" value="ECO:0007669"/>
    <property type="project" value="UniProtKB-KW"/>
</dbReference>
<dbReference type="InterPro" id="IPR036388">
    <property type="entry name" value="WH-like_DNA-bd_sf"/>
</dbReference>
<evidence type="ECO:0000313" key="6">
    <source>
        <dbReference type="Proteomes" id="UP000028181"/>
    </source>
</evidence>
<dbReference type="SUPFAM" id="SSF48008">
    <property type="entry name" value="GntR ligand-binding domain-like"/>
    <property type="match status" value="1"/>
</dbReference>
<gene>
    <name evidence="5" type="ORF">RG540_PA03780</name>
</gene>
<proteinExistence type="predicted"/>
<dbReference type="InterPro" id="IPR008920">
    <property type="entry name" value="TF_FadR/GntR_C"/>
</dbReference>
<reference evidence="6" key="1">
    <citation type="journal article" date="2014" name="BMC Genomics">
        <title>Genome sequencing of two Neorhizobium galegae strains reveals a noeT gene responsible for the unusual acetylation of the nodulation factors.</title>
        <authorList>
            <person name="Osterman J."/>
            <person name="Marsh J."/>
            <person name="Laine P.K."/>
            <person name="Zeng Z."/>
            <person name="Alatalo E."/>
            <person name="Sullivan J.T."/>
            <person name="Young J.P."/>
            <person name="Thomas-Oates J."/>
            <person name="Paulin L."/>
            <person name="Lindstrom K."/>
        </authorList>
    </citation>
    <scope>NUCLEOTIDE SEQUENCE [LARGE SCALE GENOMIC DNA]</scope>
    <source>
        <strain evidence="6">HAMBI 540</strain>
    </source>
</reference>
<dbReference type="eggNOG" id="COG2186">
    <property type="taxonomic scope" value="Bacteria"/>
</dbReference>
<dbReference type="Pfam" id="PF07729">
    <property type="entry name" value="FCD"/>
    <property type="match status" value="1"/>
</dbReference>
<accession>A0A068SYZ5</accession>
<evidence type="ECO:0000259" key="4">
    <source>
        <dbReference type="PROSITE" id="PS50949"/>
    </source>
</evidence>
<dbReference type="PATRIC" id="fig|1028800.3.peg.4994"/>
<dbReference type="HOGENOM" id="CLU_017584_9_1_5"/>
<feature type="domain" description="HTH gntR-type" evidence="4">
    <location>
        <begin position="12"/>
        <end position="80"/>
    </location>
</feature>
<protein>
    <submittedName>
        <fullName evidence="5">GntR domain protein</fullName>
    </submittedName>
</protein>
<sequence>MVMDFSQIRRNEHLPARIASQIGREISDGRITAGEKLPTEHILAKTFGVSRSVVREAIAQLRNEGLVETRQGVGAFATDIEHRHSIRIEQGNLAHRASFQSLFQLRLPLEIEAAGLAAVNHTDEDLVRLDEALEQMTGGEKWTEKGILADLAFHRQIAASTHNEYFLLFIGFIAERIHLAINTAREAAVLTEIVEVTIAEHVAIRDALASRDPVRAREAMRHHLHGAASRLDLQLEVYWGVGRGSS</sequence>
<name>A0A068SYZ5_NEOGA</name>
<dbReference type="Proteomes" id="UP000028181">
    <property type="component" value="Plasmid pHAMBI540a"/>
</dbReference>
<dbReference type="InterPro" id="IPR011711">
    <property type="entry name" value="GntR_C"/>
</dbReference>
<dbReference type="EMBL" id="HG938354">
    <property type="protein sequence ID" value="CDN51056.1"/>
    <property type="molecule type" value="Genomic_DNA"/>
</dbReference>
<dbReference type="PANTHER" id="PTHR43537">
    <property type="entry name" value="TRANSCRIPTIONAL REGULATOR, GNTR FAMILY"/>
    <property type="match status" value="1"/>
</dbReference>
<dbReference type="InterPro" id="IPR036390">
    <property type="entry name" value="WH_DNA-bd_sf"/>
</dbReference>
<dbReference type="SUPFAM" id="SSF46785">
    <property type="entry name" value="Winged helix' DNA-binding domain"/>
    <property type="match status" value="1"/>
</dbReference>
<keyword evidence="5" id="KW-0614">Plasmid</keyword>
<dbReference type="CDD" id="cd07377">
    <property type="entry name" value="WHTH_GntR"/>
    <property type="match status" value="1"/>
</dbReference>
<keyword evidence="2" id="KW-0238">DNA-binding</keyword>
<dbReference type="GO" id="GO:0003700">
    <property type="term" value="F:DNA-binding transcription factor activity"/>
    <property type="evidence" value="ECO:0007669"/>
    <property type="project" value="InterPro"/>
</dbReference>
<dbReference type="InterPro" id="IPR000524">
    <property type="entry name" value="Tscrpt_reg_HTH_GntR"/>
</dbReference>
<dbReference type="AlphaFoldDB" id="A0A068SYZ5"/>
<keyword evidence="1" id="KW-0805">Transcription regulation</keyword>
<evidence type="ECO:0000256" key="3">
    <source>
        <dbReference type="ARBA" id="ARBA00023163"/>
    </source>
</evidence>
<evidence type="ECO:0000256" key="2">
    <source>
        <dbReference type="ARBA" id="ARBA00023125"/>
    </source>
</evidence>
<dbReference type="SMART" id="SM00345">
    <property type="entry name" value="HTH_GNTR"/>
    <property type="match status" value="1"/>
</dbReference>
<dbReference type="SMART" id="SM00895">
    <property type="entry name" value="FCD"/>
    <property type="match status" value="1"/>
</dbReference>
<evidence type="ECO:0000256" key="1">
    <source>
        <dbReference type="ARBA" id="ARBA00023015"/>
    </source>
</evidence>
<dbReference type="KEGG" id="ngg:RG540_PA03780"/>
<dbReference type="Gene3D" id="1.10.10.10">
    <property type="entry name" value="Winged helix-like DNA-binding domain superfamily/Winged helix DNA-binding domain"/>
    <property type="match status" value="1"/>
</dbReference>
<keyword evidence="6" id="KW-1185">Reference proteome</keyword>
<dbReference type="Pfam" id="PF00392">
    <property type="entry name" value="GntR"/>
    <property type="match status" value="1"/>
</dbReference>
<keyword evidence="3" id="KW-0804">Transcription</keyword>
<organism evidence="5 6">
    <name type="scientific">Neorhizobium galegae bv. orientalis str. HAMBI 540</name>
    <dbReference type="NCBI Taxonomy" id="1028800"/>
    <lineage>
        <taxon>Bacteria</taxon>
        <taxon>Pseudomonadati</taxon>
        <taxon>Pseudomonadota</taxon>
        <taxon>Alphaproteobacteria</taxon>
        <taxon>Hyphomicrobiales</taxon>
        <taxon>Rhizobiaceae</taxon>
        <taxon>Rhizobium/Agrobacterium group</taxon>
        <taxon>Neorhizobium</taxon>
    </lineage>
</organism>
<dbReference type="Gene3D" id="1.20.120.530">
    <property type="entry name" value="GntR ligand-binding domain-like"/>
    <property type="match status" value="1"/>
</dbReference>